<protein>
    <recommendedName>
        <fullName evidence="3">DUF1214 domain-containing protein</fullName>
    </recommendedName>
</protein>
<accession>A0A6I4TAG9</accession>
<dbReference type="OrthoDB" id="7053758at2"/>
<proteinExistence type="predicted"/>
<dbReference type="Proteomes" id="UP000439522">
    <property type="component" value="Unassembled WGS sequence"/>
</dbReference>
<evidence type="ECO:0000313" key="1">
    <source>
        <dbReference type="EMBL" id="MXO74311.1"/>
    </source>
</evidence>
<sequence>MNGRERLLAGAAWDDFCDSLKAAGRIVDAFGEDANELDRAEWYRFLGRLTRNGLERFLENCEPDNPRLRDTPWRQSINFQSPDQDHLLAEFVDGSHDYVIRGNRGGLPYFVIASWNSTQPRHPGDRAWAADGVAGLTRFDPTAYQTTGFITSDQVHFDDDGHFTIAVSQTPIEGIADWLPIQPDCVGLLVRTLYHDRANTAAPQFAIERIDSPAPRAVTPGEVADGLAKAGQTVLGYGELVRRWWQANLGQRPNRIRFDRAVYFSNGGVPDRHHGFGAWECQPDEALVIDFMPSACDYWIFQLCSIWQENLDNYEQGDGYVTKYTARLNADGSVRIIVTGTDPGICGNVISPFGHVHGGMSLRLIGTRGAPPAVSLRRVPLAQLAAHGESALAAIEPILSGEVAE</sequence>
<dbReference type="AlphaFoldDB" id="A0A6I4TAG9"/>
<evidence type="ECO:0008006" key="3">
    <source>
        <dbReference type="Google" id="ProtNLM"/>
    </source>
</evidence>
<dbReference type="EMBL" id="WTZA01000001">
    <property type="protein sequence ID" value="MXO74311.1"/>
    <property type="molecule type" value="Genomic_DNA"/>
</dbReference>
<organism evidence="1 2">
    <name type="scientific">Tsuneonella aeria</name>
    <dbReference type="NCBI Taxonomy" id="1837929"/>
    <lineage>
        <taxon>Bacteria</taxon>
        <taxon>Pseudomonadati</taxon>
        <taxon>Pseudomonadota</taxon>
        <taxon>Alphaproteobacteria</taxon>
        <taxon>Sphingomonadales</taxon>
        <taxon>Erythrobacteraceae</taxon>
        <taxon>Tsuneonella</taxon>
    </lineage>
</organism>
<reference evidence="1 2" key="1">
    <citation type="submission" date="2019-12" db="EMBL/GenBank/DDBJ databases">
        <title>Genomic-based taxomic classification of the family Erythrobacteraceae.</title>
        <authorList>
            <person name="Xu L."/>
        </authorList>
    </citation>
    <scope>NUCLEOTIDE SEQUENCE [LARGE SCALE GENOMIC DNA]</scope>
    <source>
        <strain evidence="1 2">100921-2</strain>
    </source>
</reference>
<name>A0A6I4TAG9_9SPHN</name>
<dbReference type="RefSeq" id="WP_160610076.1">
    <property type="nucleotide sequence ID" value="NZ_WTZA01000001.1"/>
</dbReference>
<keyword evidence="2" id="KW-1185">Reference proteome</keyword>
<gene>
    <name evidence="1" type="ORF">GRI40_03615</name>
</gene>
<comment type="caution">
    <text evidence="1">The sequence shown here is derived from an EMBL/GenBank/DDBJ whole genome shotgun (WGS) entry which is preliminary data.</text>
</comment>
<evidence type="ECO:0000313" key="2">
    <source>
        <dbReference type="Proteomes" id="UP000439522"/>
    </source>
</evidence>